<comment type="caution">
    <text evidence="2">The sequence shown here is derived from an EMBL/GenBank/DDBJ whole genome shotgun (WGS) entry which is preliminary data.</text>
</comment>
<keyword evidence="1" id="KW-0812">Transmembrane</keyword>
<proteinExistence type="predicted"/>
<evidence type="ECO:0000313" key="3">
    <source>
        <dbReference type="Proteomes" id="UP000316213"/>
    </source>
</evidence>
<feature type="transmembrane region" description="Helical" evidence="1">
    <location>
        <begin position="20"/>
        <end position="47"/>
    </location>
</feature>
<evidence type="ECO:0000256" key="1">
    <source>
        <dbReference type="SAM" id="Phobius"/>
    </source>
</evidence>
<protein>
    <submittedName>
        <fullName evidence="2">Uncharacterized protein</fullName>
    </submittedName>
</protein>
<name>A0A5C5ZHI6_9BACT</name>
<evidence type="ECO:0000313" key="2">
    <source>
        <dbReference type="EMBL" id="TWT86341.1"/>
    </source>
</evidence>
<accession>A0A5C5ZHI6</accession>
<feature type="transmembrane region" description="Helical" evidence="1">
    <location>
        <begin position="107"/>
        <end position="127"/>
    </location>
</feature>
<organism evidence="2 3">
    <name type="scientific">Neorhodopirellula pilleata</name>
    <dbReference type="NCBI Taxonomy" id="2714738"/>
    <lineage>
        <taxon>Bacteria</taxon>
        <taxon>Pseudomonadati</taxon>
        <taxon>Planctomycetota</taxon>
        <taxon>Planctomycetia</taxon>
        <taxon>Pirellulales</taxon>
        <taxon>Pirellulaceae</taxon>
        <taxon>Neorhodopirellula</taxon>
    </lineage>
</organism>
<sequence length="150" mass="16335">MGSPLHYPADDANTPGNRGWLGTVLVALGYLWAGPNTIVAVAIGLLLGGRFETVNGVIEIEGSRIAAVLSRLPVPAAAMTVGHVVFGRDRGWLQVTRNHERVHVAQYAKWGPFFIPAYLFLSAWLYAQGKDGYRGNPFEIEAYAVDEPKD</sequence>
<dbReference type="AlphaFoldDB" id="A0A5C5ZHI6"/>
<reference evidence="2 3" key="1">
    <citation type="submission" date="2019-02" db="EMBL/GenBank/DDBJ databases">
        <title>Deep-cultivation of Planctomycetes and their phenomic and genomic characterization uncovers novel biology.</title>
        <authorList>
            <person name="Wiegand S."/>
            <person name="Jogler M."/>
            <person name="Boedeker C."/>
            <person name="Pinto D."/>
            <person name="Vollmers J."/>
            <person name="Rivas-Marin E."/>
            <person name="Kohn T."/>
            <person name="Peeters S.H."/>
            <person name="Heuer A."/>
            <person name="Rast P."/>
            <person name="Oberbeckmann S."/>
            <person name="Bunk B."/>
            <person name="Jeske O."/>
            <person name="Meyerdierks A."/>
            <person name="Storesund J.E."/>
            <person name="Kallscheuer N."/>
            <person name="Luecker S."/>
            <person name="Lage O.M."/>
            <person name="Pohl T."/>
            <person name="Merkel B.J."/>
            <person name="Hornburger P."/>
            <person name="Mueller R.-W."/>
            <person name="Bruemmer F."/>
            <person name="Labrenz M."/>
            <person name="Spormann A.M."/>
            <person name="Op Den Camp H."/>
            <person name="Overmann J."/>
            <person name="Amann R."/>
            <person name="Jetten M.S.M."/>
            <person name="Mascher T."/>
            <person name="Medema M.H."/>
            <person name="Devos D.P."/>
            <person name="Kaster A.-K."/>
            <person name="Ovreas L."/>
            <person name="Rohde M."/>
            <person name="Galperin M.Y."/>
            <person name="Jogler C."/>
        </authorList>
    </citation>
    <scope>NUCLEOTIDE SEQUENCE [LARGE SCALE GENOMIC DNA]</scope>
    <source>
        <strain evidence="2 3">Pla100</strain>
    </source>
</reference>
<dbReference type="EMBL" id="SJPM01000037">
    <property type="protein sequence ID" value="TWT86341.1"/>
    <property type="molecule type" value="Genomic_DNA"/>
</dbReference>
<dbReference type="Proteomes" id="UP000316213">
    <property type="component" value="Unassembled WGS sequence"/>
</dbReference>
<keyword evidence="3" id="KW-1185">Reference proteome</keyword>
<dbReference type="RefSeq" id="WP_231603773.1">
    <property type="nucleotide sequence ID" value="NZ_SJPM01000037.1"/>
</dbReference>
<keyword evidence="1" id="KW-0472">Membrane</keyword>
<keyword evidence="1" id="KW-1133">Transmembrane helix</keyword>
<gene>
    <name evidence="2" type="ORF">Pla100_61270</name>
</gene>